<dbReference type="EMBL" id="CP069106">
    <property type="protein sequence ID" value="QSS57327.1"/>
    <property type="molecule type" value="Genomic_DNA"/>
</dbReference>
<gene>
    <name evidence="2" type="ORF">I7I53_05766</name>
</gene>
<reference evidence="2" key="1">
    <citation type="submission" date="2021-01" db="EMBL/GenBank/DDBJ databases">
        <title>Chromosome-level genome assembly of a human fungal pathogen reveals clustering of transcriptionally co-regulated genes.</title>
        <authorList>
            <person name="Voorhies M."/>
            <person name="Cohen S."/>
            <person name="Shea T.P."/>
            <person name="Petrus S."/>
            <person name="Munoz J.F."/>
            <person name="Poplawski S."/>
            <person name="Goldman W.E."/>
            <person name="Michael T."/>
            <person name="Cuomo C.A."/>
            <person name="Sil A."/>
            <person name="Beyhan S."/>
        </authorList>
    </citation>
    <scope>NUCLEOTIDE SEQUENCE</scope>
    <source>
        <strain evidence="2">H88</strain>
    </source>
</reference>
<protein>
    <recommendedName>
        <fullName evidence="4">Secreted protein</fullName>
    </recommendedName>
</protein>
<dbReference type="VEuPathDB" id="FungiDB:I7I53_05766"/>
<name>A0A8A1LZF3_AJEC8</name>
<dbReference type="Proteomes" id="UP000663419">
    <property type="component" value="Chromosome 5"/>
</dbReference>
<evidence type="ECO:0000313" key="2">
    <source>
        <dbReference type="EMBL" id="QSS57327.1"/>
    </source>
</evidence>
<sequence>MYVWLISLILLRSRPCQNQSDRHQMRVNCVACRCMHRVCRLEQMGAAVKFRPMHYQNSRQVDVLYYTASLSQLANWLSCVGGSSRIRASREAE</sequence>
<organism evidence="2 3">
    <name type="scientific">Ajellomyces capsulatus (strain H88)</name>
    <name type="common">Darling's disease fungus</name>
    <name type="synonym">Histoplasma capsulatum</name>
    <dbReference type="NCBI Taxonomy" id="544711"/>
    <lineage>
        <taxon>Eukaryota</taxon>
        <taxon>Fungi</taxon>
        <taxon>Dikarya</taxon>
        <taxon>Ascomycota</taxon>
        <taxon>Pezizomycotina</taxon>
        <taxon>Eurotiomycetes</taxon>
        <taxon>Eurotiomycetidae</taxon>
        <taxon>Onygenales</taxon>
        <taxon>Ajellomycetaceae</taxon>
        <taxon>Histoplasma</taxon>
    </lineage>
</organism>
<dbReference type="AlphaFoldDB" id="A0A8A1LZF3"/>
<evidence type="ECO:0000256" key="1">
    <source>
        <dbReference type="SAM" id="SignalP"/>
    </source>
</evidence>
<evidence type="ECO:0008006" key="4">
    <source>
        <dbReference type="Google" id="ProtNLM"/>
    </source>
</evidence>
<accession>A0A8A1LZF3</accession>
<feature type="chain" id="PRO_5033981341" description="Secreted protein" evidence="1">
    <location>
        <begin position="19"/>
        <end position="93"/>
    </location>
</feature>
<evidence type="ECO:0000313" key="3">
    <source>
        <dbReference type="Proteomes" id="UP000663419"/>
    </source>
</evidence>
<feature type="signal peptide" evidence="1">
    <location>
        <begin position="1"/>
        <end position="18"/>
    </location>
</feature>
<proteinExistence type="predicted"/>
<keyword evidence="1" id="KW-0732">Signal</keyword>